<dbReference type="AlphaFoldDB" id="A0A6I4LY29"/>
<evidence type="ECO:0000313" key="1">
    <source>
        <dbReference type="EMBL" id="MVZ97789.1"/>
    </source>
</evidence>
<accession>A0A6I4LY29</accession>
<dbReference type="OrthoDB" id="7594654at2"/>
<dbReference type="EMBL" id="SDWJ01000002">
    <property type="protein sequence ID" value="MVZ97789.1"/>
    <property type="molecule type" value="Genomic_DNA"/>
</dbReference>
<evidence type="ECO:0000313" key="2">
    <source>
        <dbReference type="Proteomes" id="UP000471147"/>
    </source>
</evidence>
<organism evidence="1 2">
    <name type="scientific">Sphingorhabdus profundilacus</name>
    <dbReference type="NCBI Taxonomy" id="2509718"/>
    <lineage>
        <taxon>Bacteria</taxon>
        <taxon>Pseudomonadati</taxon>
        <taxon>Pseudomonadota</taxon>
        <taxon>Alphaproteobacteria</taxon>
        <taxon>Sphingomonadales</taxon>
        <taxon>Sphingomonadaceae</taxon>
        <taxon>Sphingorhabdus</taxon>
    </lineage>
</organism>
<sequence length="202" mass="20998">MVSLTHKRGTRAQIDAAALANGLRRGEVYLMTDEARLTVGTAPNGHQPLAKQGETAIDPWSWQKLGADVVSNLVTLAPVTGMSFEAEPETSYLVEIFGAYQSAAISTGLALALDIPSGTVIGQMVSVVTGTTPNMIEQIADSATNAATPAVRTANSNTPVSARYLVTTGSTGGPVQLLFRTEIAGSAITIKAGLTIMGQRKI</sequence>
<dbReference type="RefSeq" id="WP_160353774.1">
    <property type="nucleotide sequence ID" value="NZ_SDWJ01000002.1"/>
</dbReference>
<name>A0A6I4LY29_9SPHN</name>
<keyword evidence="2" id="KW-1185">Reference proteome</keyword>
<reference evidence="1 2" key="1">
    <citation type="submission" date="2019-01" db="EMBL/GenBank/DDBJ databases">
        <title>Sphingorhabdus lacus sp.nov., isolated from an oligotrophic freshwater lake.</title>
        <authorList>
            <person name="Park M."/>
        </authorList>
    </citation>
    <scope>NUCLEOTIDE SEQUENCE [LARGE SCALE GENOMIC DNA]</scope>
    <source>
        <strain evidence="1 2">IMCC26285</strain>
    </source>
</reference>
<proteinExistence type="predicted"/>
<comment type="caution">
    <text evidence="1">The sequence shown here is derived from an EMBL/GenBank/DDBJ whole genome shotgun (WGS) entry which is preliminary data.</text>
</comment>
<protein>
    <submittedName>
        <fullName evidence="1">Uncharacterized protein</fullName>
    </submittedName>
</protein>
<dbReference type="Proteomes" id="UP000471147">
    <property type="component" value="Unassembled WGS sequence"/>
</dbReference>
<gene>
    <name evidence="1" type="ORF">EUU23_08725</name>
</gene>